<reference evidence="1 2" key="1">
    <citation type="submission" date="2015-09" db="EMBL/GenBank/DDBJ databases">
        <authorList>
            <consortium name="Pathogen Informatics"/>
        </authorList>
    </citation>
    <scope>NUCLEOTIDE SEQUENCE [LARGE SCALE GENOMIC DNA]</scope>
    <source>
        <strain evidence="1 2">2789STDY5608849</strain>
    </source>
</reference>
<evidence type="ECO:0000313" key="1">
    <source>
        <dbReference type="EMBL" id="CUN94529.1"/>
    </source>
</evidence>
<dbReference type="AlphaFoldDB" id="A0A174B2V0"/>
<evidence type="ECO:0000313" key="2">
    <source>
        <dbReference type="Proteomes" id="UP000095706"/>
    </source>
</evidence>
<proteinExistence type="predicted"/>
<accession>A0A174B2V0</accession>
<name>A0A174B2V0_9FIRM</name>
<gene>
    <name evidence="1" type="ORF">ERS852406_00972</name>
</gene>
<sequence>MGRMKKAKWKSREEHNDYIHAECSGCGFQVESYDAVETGRSSTEYIKAKWKFCPKCGAKMKV</sequence>
<organism evidence="1 2">
    <name type="scientific">Fusicatenibacter saccharivorans</name>
    <dbReference type="NCBI Taxonomy" id="1150298"/>
    <lineage>
        <taxon>Bacteria</taxon>
        <taxon>Bacillati</taxon>
        <taxon>Bacillota</taxon>
        <taxon>Clostridia</taxon>
        <taxon>Lachnospirales</taxon>
        <taxon>Lachnospiraceae</taxon>
        <taxon>Fusicatenibacter</taxon>
    </lineage>
</organism>
<dbReference type="Proteomes" id="UP000095706">
    <property type="component" value="Unassembled WGS sequence"/>
</dbReference>
<dbReference type="EMBL" id="CYYV01000004">
    <property type="protein sequence ID" value="CUN94529.1"/>
    <property type="molecule type" value="Genomic_DNA"/>
</dbReference>
<dbReference type="RefSeq" id="WP_156327545.1">
    <property type="nucleotide sequence ID" value="NZ_CYYV01000004.1"/>
</dbReference>
<protein>
    <submittedName>
        <fullName evidence="1">Uncharacterized protein</fullName>
    </submittedName>
</protein>